<sequence length="256" mass="28253">MNPPSESAPIVPATGAFPNLDATAPIMPATGAFPDLDATAPIMHATGAFPDLDATAPIVPATGAFPNLDATAPIMPATGAFPNFDATIETALPVIEPLDKKYIFTSFTNLYSKNPRQNQDSPDILKAKNGKNEIFIYKKFLPLDPIVGRKPDFNDKFSLGRFHKVESTGNSTTTQHSENTLIFLNRGYNCRVYHFSDGIPGTRNQDKHTIQVEVERTNNKKVTKENLKCINWFSISESLMTDVLDPPRKKYNKKNL</sequence>
<organism evidence="1">
    <name type="scientific">viral metagenome</name>
    <dbReference type="NCBI Taxonomy" id="1070528"/>
    <lineage>
        <taxon>unclassified sequences</taxon>
        <taxon>metagenomes</taxon>
        <taxon>organismal metagenomes</taxon>
    </lineage>
</organism>
<reference evidence="1" key="1">
    <citation type="journal article" date="2020" name="Nature">
        <title>Giant virus diversity and host interactions through global metagenomics.</title>
        <authorList>
            <person name="Schulz F."/>
            <person name="Roux S."/>
            <person name="Paez-Espino D."/>
            <person name="Jungbluth S."/>
            <person name="Walsh D.A."/>
            <person name="Denef V.J."/>
            <person name="McMahon K.D."/>
            <person name="Konstantinidis K.T."/>
            <person name="Eloe-Fadrosh E.A."/>
            <person name="Kyrpides N.C."/>
            <person name="Woyke T."/>
        </authorList>
    </citation>
    <scope>NUCLEOTIDE SEQUENCE</scope>
    <source>
        <strain evidence="1">GVMAG-M-3300023184-190</strain>
    </source>
</reference>
<protein>
    <submittedName>
        <fullName evidence="1">Uncharacterized protein</fullName>
    </submittedName>
</protein>
<evidence type="ECO:0000313" key="1">
    <source>
        <dbReference type="EMBL" id="QHT87663.1"/>
    </source>
</evidence>
<dbReference type="EMBL" id="MN740096">
    <property type="protein sequence ID" value="QHT87663.1"/>
    <property type="molecule type" value="Genomic_DNA"/>
</dbReference>
<dbReference type="AlphaFoldDB" id="A0A6C0I6A5"/>
<proteinExistence type="predicted"/>
<accession>A0A6C0I6A5</accession>
<name>A0A6C0I6A5_9ZZZZ</name>